<comment type="similarity">
    <text evidence="1">Belongs to the OSBP family.</text>
</comment>
<dbReference type="PANTHER" id="PTHR10972:SF205">
    <property type="entry name" value="OXYSTEROL-BINDING PROTEIN 1"/>
    <property type="match status" value="1"/>
</dbReference>
<evidence type="ECO:0000313" key="11">
    <source>
        <dbReference type="RefSeq" id="XP_022253154.1"/>
    </source>
</evidence>
<evidence type="ECO:0000313" key="10">
    <source>
        <dbReference type="RefSeq" id="XP_013784959.1"/>
    </source>
</evidence>
<feature type="coiled-coil region" evidence="6">
    <location>
        <begin position="214"/>
        <end position="248"/>
    </location>
</feature>
<dbReference type="GeneID" id="106469052"/>
<gene>
    <name evidence="10 11" type="primary">LOC106469052</name>
</gene>
<dbReference type="SMART" id="SM00233">
    <property type="entry name" value="PH"/>
    <property type="match status" value="1"/>
</dbReference>
<dbReference type="SUPFAM" id="SSF144000">
    <property type="entry name" value="Oxysterol-binding protein-like"/>
    <property type="match status" value="1"/>
</dbReference>
<feature type="compositionally biased region" description="Basic and acidic residues" evidence="7">
    <location>
        <begin position="282"/>
        <end position="293"/>
    </location>
</feature>
<keyword evidence="4" id="KW-0445">Lipid transport</keyword>
<proteinExistence type="inferred from homology"/>
<dbReference type="InterPro" id="IPR001849">
    <property type="entry name" value="PH_domain"/>
</dbReference>
<evidence type="ECO:0000256" key="5">
    <source>
        <dbReference type="ARBA" id="ARBA00023121"/>
    </source>
</evidence>
<organism evidence="9 10">
    <name type="scientific">Limulus polyphemus</name>
    <name type="common">Atlantic horseshoe crab</name>
    <dbReference type="NCBI Taxonomy" id="6850"/>
    <lineage>
        <taxon>Eukaryota</taxon>
        <taxon>Metazoa</taxon>
        <taxon>Ecdysozoa</taxon>
        <taxon>Arthropoda</taxon>
        <taxon>Chelicerata</taxon>
        <taxon>Merostomata</taxon>
        <taxon>Xiphosura</taxon>
        <taxon>Limulidae</taxon>
        <taxon>Limulus</taxon>
    </lineage>
</organism>
<feature type="region of interest" description="Disordered" evidence="7">
    <location>
        <begin position="281"/>
        <end position="341"/>
    </location>
</feature>
<evidence type="ECO:0000256" key="4">
    <source>
        <dbReference type="ARBA" id="ARBA00023055"/>
    </source>
</evidence>
<dbReference type="RefSeq" id="XP_013784959.1">
    <property type="nucleotide sequence ID" value="XM_013929505.2"/>
</dbReference>
<dbReference type="Gene3D" id="2.40.160.120">
    <property type="match status" value="1"/>
</dbReference>
<keyword evidence="6" id="KW-0175">Coiled coil</keyword>
<protein>
    <submittedName>
        <fullName evidence="10 11">Oxysterol-binding protein 1-like</fullName>
    </submittedName>
</protein>
<name>A0ABM1BMF5_LIMPO</name>
<evidence type="ECO:0000313" key="9">
    <source>
        <dbReference type="Proteomes" id="UP000694941"/>
    </source>
</evidence>
<feature type="domain" description="PH" evidence="8">
    <location>
        <begin position="6"/>
        <end position="99"/>
    </location>
</feature>
<evidence type="ECO:0000256" key="7">
    <source>
        <dbReference type="SAM" id="MobiDB-lite"/>
    </source>
</evidence>
<dbReference type="SUPFAM" id="SSF50729">
    <property type="entry name" value="PH domain-like"/>
    <property type="match status" value="1"/>
</dbReference>
<keyword evidence="9" id="KW-1185">Reference proteome</keyword>
<dbReference type="Proteomes" id="UP000694941">
    <property type="component" value="Unplaced"/>
</dbReference>
<evidence type="ECO:0000256" key="3">
    <source>
        <dbReference type="ARBA" id="ARBA00022553"/>
    </source>
</evidence>
<dbReference type="PROSITE" id="PS50003">
    <property type="entry name" value="PH_DOMAIN"/>
    <property type="match status" value="1"/>
</dbReference>
<evidence type="ECO:0000259" key="8">
    <source>
        <dbReference type="PROSITE" id="PS50003"/>
    </source>
</evidence>
<dbReference type="PANTHER" id="PTHR10972">
    <property type="entry name" value="OXYSTEROL-BINDING PROTEIN-RELATED"/>
    <property type="match status" value="1"/>
</dbReference>
<dbReference type="RefSeq" id="XP_022253154.1">
    <property type="nucleotide sequence ID" value="XM_022397446.1"/>
</dbReference>
<reference evidence="10 11" key="1">
    <citation type="submission" date="2025-05" db="UniProtKB">
        <authorList>
            <consortium name="RefSeq"/>
        </authorList>
    </citation>
    <scope>IDENTIFICATION</scope>
    <source>
        <tissue evidence="10 11">Muscle</tissue>
    </source>
</reference>
<dbReference type="InterPro" id="IPR011993">
    <property type="entry name" value="PH-like_dom_sf"/>
</dbReference>
<dbReference type="Gene3D" id="2.30.29.30">
    <property type="entry name" value="Pleckstrin-homology domain (PH domain)/Phosphotyrosine-binding domain (PTB)"/>
    <property type="match status" value="1"/>
</dbReference>
<dbReference type="Pfam" id="PF00169">
    <property type="entry name" value="PH"/>
    <property type="match status" value="1"/>
</dbReference>
<keyword evidence="3" id="KW-0597">Phosphoprotein</keyword>
<dbReference type="InterPro" id="IPR037239">
    <property type="entry name" value="OSBP_sf"/>
</dbReference>
<keyword evidence="5" id="KW-0446">Lipid-binding</keyword>
<feature type="compositionally biased region" description="Basic and acidic residues" evidence="7">
    <location>
        <begin position="318"/>
        <end position="339"/>
    </location>
</feature>
<keyword evidence="2" id="KW-0813">Transport</keyword>
<dbReference type="Pfam" id="PF01237">
    <property type="entry name" value="Oxysterol_BP"/>
    <property type="match status" value="1"/>
</dbReference>
<evidence type="ECO:0000256" key="1">
    <source>
        <dbReference type="ARBA" id="ARBA00008842"/>
    </source>
</evidence>
<dbReference type="CDD" id="cd13284">
    <property type="entry name" value="PH_OSBP_ORP4"/>
    <property type="match status" value="1"/>
</dbReference>
<evidence type="ECO:0000256" key="2">
    <source>
        <dbReference type="ARBA" id="ARBA00022448"/>
    </source>
</evidence>
<accession>A0ABM1BMF5</accession>
<evidence type="ECO:0000256" key="6">
    <source>
        <dbReference type="SAM" id="Coils"/>
    </source>
</evidence>
<dbReference type="InterPro" id="IPR000648">
    <property type="entry name" value="Oxysterol-bd"/>
</dbReference>
<sequence length="751" mass="87167">MGEYKDGEMKGYLFKWTNYMKRYQKRWFVLSNGILSYYRSREEMGHTCRGTINLATARICTEDTLSLILTNNGTQNFHLKANSEVERQEWVMALELAKARAIRLSELEEEEANEFVQVPLPSEKNEFQKAIETLSAKLEDLSTCNEQLVRQGSALEKSLDEADFNQTNGGPDVPVKQLKERALLFKAACNIMIKTCTEYVQLAQNDYYRWQKILEHEHNRRVCLEETVEELAKDNSQLEEKAKKVTEAQSVDCVDMLSDEEEFYDAESDIILVASGKTLRRQSREKNPLHDQLDTDSGASSDLEENNFVKAQNSNSRRKNDSEKDMDKMVDETDYRKQGDVSSVGKRKRRIYIPEKPNYSINLWAIMKNCIGKELTKIPVPVNFNEPLSTLQRLTEEYEYSRLLDKASRCKDSCEQMAFVAAYTVSAYATTSNRSSKPFNPLLGETYECDRMDDLGWRCLSEQVSHHPPMLSQYCEGKSGWKCWQEFTMSSKFRGKYLQIIPLGIAHLEFPDTGHHYTWRKVTTYVHNIIFGRLWVDHQGEMDIINHTTGDKCHLKFVAYSYFSRDTPRKVTGVVYDKEGNHQWILQGMWDNKMEGAKVLKVNSSGNGKPVVETATYKLLWKRVMPLLEYEKMYNFTVLACQLNEPEEGVALTDSRLRPDQRLMEETKWDEANEVKLKLEEKQRANRRQLECEAQQAAAEGRAYTGYEPVWFKQQSDPITGNPVHIYQGRYWECKARQDWSMCPDIFSLPE</sequence>